<proteinExistence type="predicted"/>
<dbReference type="GO" id="GO:0005886">
    <property type="term" value="C:plasma membrane"/>
    <property type="evidence" value="ECO:0007669"/>
    <property type="project" value="UniProtKB-SubCell"/>
</dbReference>
<dbReference type="AlphaFoldDB" id="A0A0F7XB08"/>
<dbReference type="CDD" id="cd07984">
    <property type="entry name" value="LPLAT_LABLAT-like"/>
    <property type="match status" value="1"/>
</dbReference>
<organism evidence="9">
    <name type="scientific">Chlamydia pneumoniae</name>
    <name type="common">Chlamydophila pneumoniae</name>
    <dbReference type="NCBI Taxonomy" id="83558"/>
    <lineage>
        <taxon>Bacteria</taxon>
        <taxon>Pseudomonadati</taxon>
        <taxon>Chlamydiota</taxon>
        <taxon>Chlamydiia</taxon>
        <taxon>Chlamydiales</taxon>
        <taxon>Chlamydiaceae</taxon>
        <taxon>Chlamydia/Chlamydophila group</taxon>
        <taxon>Chlamydia</taxon>
    </lineage>
</organism>
<evidence type="ECO:0000313" key="9">
    <source>
        <dbReference type="EMBL" id="CRI39973.1"/>
    </source>
</evidence>
<dbReference type="EMBL" id="LN847242">
    <property type="protein sequence ID" value="CRI48991.1"/>
    <property type="molecule type" value="Genomic_DNA"/>
</dbReference>
<keyword evidence="5" id="KW-0472">Membrane</keyword>
<evidence type="ECO:0000313" key="15">
    <source>
        <dbReference type="Proteomes" id="UP000000801"/>
    </source>
</evidence>
<evidence type="ECO:0000256" key="6">
    <source>
        <dbReference type="ARBA" id="ARBA00023315"/>
    </source>
</evidence>
<dbReference type="EMBL" id="LN847249">
    <property type="protein sequence ID" value="CRI52379.1"/>
    <property type="molecule type" value="Genomic_DNA"/>
</dbReference>
<accession>A0A0F7XB08</accession>
<evidence type="ECO:0000256" key="5">
    <source>
        <dbReference type="ARBA" id="ARBA00023136"/>
    </source>
</evidence>
<gene>
    <name evidence="7" type="primary">htrB</name>
    <name evidence="7" type="ordered locus">CPn_0098</name>
    <name evidence="8" type="ORF">BN1224_CV15_B_00310</name>
    <name evidence="10" type="ORF">BN1224_MUL2216_C_00340</name>
    <name evidence="11" type="ORF">BN1224_Panola_B_00370</name>
    <name evidence="13" type="ORF">BN1224_PB1_B_00930</name>
    <name evidence="12" type="ORF">BN1224_U1271_A_01010</name>
    <name evidence="14" type="ORF">BN1224_Wien2_B_00900</name>
    <name evidence="9" type="ORF">CWL029c_B_00340</name>
</gene>
<dbReference type="InterPro" id="IPR004960">
    <property type="entry name" value="LipA_acyltrans"/>
</dbReference>
<sequence length="467" mass="53193">MGKKFHQIKRTILEAPLYYLVSGIIALCRHTPRSFLTGLGKGFGFLAFYIISDYRKTALTNLALAFPEKTFDERYKIARQSLQHLIITLLELLAIEQLVGNIDKLITIVTSSRNPKGFSSEEVISNEDLEETFKNLQEKQGLILFCGHQANWELPFLYITKNYPGIAFAKAIKNQRLSKKIFALREVFKGKIVPPKNGIQQGIEALNQGKLVGIVGDQALLMSSYTYPLFGSPAFTTTSPALLAYKTGFPVIAVNVSRQAKGFEVIPSAKLYANKSLPMKESVAILMDQMMGFLEKGIASQPEQWMWIHKRWKRKISNVIKKKYRYSHILVFVDQVSSHFSFLKALAECFSGTTLHLALGNADHLEELQEQFPEYSLIQLRNDQDILALPNCYPAIFDLTNNLQHLYKHFRKTGSCAVYSKRFLEKSLDHPQAPLKNSLRIFYSKNLKDKERKNFKVKSKGPRLTVE</sequence>
<dbReference type="NCBIfam" id="NF004569">
    <property type="entry name" value="PRK05906.1"/>
    <property type="match status" value="1"/>
</dbReference>
<evidence type="ECO:0000313" key="10">
    <source>
        <dbReference type="EMBL" id="CRI45569.1"/>
    </source>
</evidence>
<reference evidence="7 15" key="1">
    <citation type="journal article" date="1999" name="Nat. Genet.">
        <title>Comparative genomes of Chlamydia pneumoniae and C. trachomatis.</title>
        <authorList>
            <person name="Kalman S."/>
            <person name="Mitchell W."/>
            <person name="Marathe R."/>
            <person name="Lammel C."/>
            <person name="Fan J."/>
            <person name="Hyman R.W."/>
            <person name="Olinger L."/>
            <person name="Grimwood J."/>
            <person name="Davis R.W."/>
            <person name="Stephens R.S."/>
        </authorList>
    </citation>
    <scope>NUCLEOTIDE SEQUENCE [LARGE SCALE GENOMIC DNA]</scope>
    <source>
        <strain evidence="7 15">CWL029</strain>
    </source>
</reference>
<evidence type="ECO:0000313" key="13">
    <source>
        <dbReference type="EMBL" id="CRI50124.1"/>
    </source>
</evidence>
<dbReference type="Proteomes" id="UP000000801">
    <property type="component" value="Chromosome"/>
</dbReference>
<dbReference type="Pfam" id="PF03279">
    <property type="entry name" value="Lip_A_acyltrans"/>
    <property type="match status" value="1"/>
</dbReference>
<evidence type="ECO:0000313" key="7">
    <source>
        <dbReference type="EMBL" id="AAD18251.1"/>
    </source>
</evidence>
<comment type="subcellular location">
    <subcellularLocation>
        <location evidence="1">Cell inner membrane</location>
    </subcellularLocation>
</comment>
<dbReference type="EMBL" id="LN847240">
    <property type="protein sequence ID" value="CRI50124.1"/>
    <property type="molecule type" value="Genomic_DNA"/>
</dbReference>
<evidence type="ECO:0000313" key="14">
    <source>
        <dbReference type="EMBL" id="CRI52379.1"/>
    </source>
</evidence>
<dbReference type="EMBL" id="AE001363">
    <property type="protein sequence ID" value="AAD18251.1"/>
    <property type="molecule type" value="Genomic_DNA"/>
</dbReference>
<dbReference type="HOGENOM" id="CLU_049421_4_0_0"/>
<name>A0A0F7XB08_CHLPN</name>
<reference evidence="9" key="2">
    <citation type="submission" date="2015-05" db="EMBL/GenBank/DDBJ databases">
        <authorList>
            <person name="Rattei Thomas"/>
        </authorList>
    </citation>
    <scope>NUCLEOTIDE SEQUENCE</scope>
    <source>
        <strain evidence="8">CV15</strain>
        <strain evidence="9">CWL029c</strain>
        <strain evidence="10">MUL2216</strain>
        <strain evidence="11">Panola</strain>
        <strain evidence="13">PB1</strain>
        <strain evidence="12">U1271</strain>
        <strain evidence="14">Wien2</strain>
    </source>
</reference>
<evidence type="ECO:0000313" key="12">
    <source>
        <dbReference type="EMBL" id="CRI48991.1"/>
    </source>
</evidence>
<evidence type="ECO:0000313" key="8">
    <source>
        <dbReference type="EMBL" id="CRI37708.1"/>
    </source>
</evidence>
<dbReference type="EMBL" id="LN847002">
    <property type="protein sequence ID" value="CRI39973.1"/>
    <property type="molecule type" value="Genomic_DNA"/>
</dbReference>
<keyword evidence="4 9" id="KW-0808">Transferase</keyword>
<keyword evidence="2" id="KW-1003">Cell membrane</keyword>
<dbReference type="GO" id="GO:0016746">
    <property type="term" value="F:acyltransferase activity"/>
    <property type="evidence" value="ECO:0007669"/>
    <property type="project" value="UniProtKB-KW"/>
</dbReference>
<evidence type="ECO:0000256" key="1">
    <source>
        <dbReference type="ARBA" id="ARBA00004533"/>
    </source>
</evidence>
<dbReference type="KEGG" id="cpn:CPn_0098"/>
<keyword evidence="3" id="KW-0997">Cell inner membrane</keyword>
<evidence type="ECO:0000256" key="2">
    <source>
        <dbReference type="ARBA" id="ARBA00022475"/>
    </source>
</evidence>
<dbReference type="EMBL" id="LN847224">
    <property type="protein sequence ID" value="CRI45569.1"/>
    <property type="molecule type" value="Genomic_DNA"/>
</dbReference>
<dbReference type="PATRIC" id="fig|115713.3.peg.111"/>
<dbReference type="EMBL" id="LN846998">
    <property type="protein sequence ID" value="CRI37708.1"/>
    <property type="molecule type" value="Genomic_DNA"/>
</dbReference>
<protein>
    <submittedName>
        <fullName evidence="9">Acyltransferase</fullName>
    </submittedName>
</protein>
<dbReference type="GO" id="GO:0009247">
    <property type="term" value="P:glycolipid biosynthetic process"/>
    <property type="evidence" value="ECO:0007669"/>
    <property type="project" value="UniProtKB-ARBA"/>
</dbReference>
<dbReference type="PANTHER" id="PTHR30606:SF10">
    <property type="entry name" value="PHOSPHATIDYLINOSITOL MANNOSIDE ACYLTRANSFERASE"/>
    <property type="match status" value="1"/>
</dbReference>
<evidence type="ECO:0000313" key="11">
    <source>
        <dbReference type="EMBL" id="CRI46698.1"/>
    </source>
</evidence>
<dbReference type="EMBL" id="LN847230">
    <property type="protein sequence ID" value="CRI46698.1"/>
    <property type="molecule type" value="Genomic_DNA"/>
</dbReference>
<dbReference type="PANTHER" id="PTHR30606">
    <property type="entry name" value="LIPID A BIOSYNTHESIS LAUROYL ACYLTRANSFERASE"/>
    <property type="match status" value="1"/>
</dbReference>
<dbReference type="RefSeq" id="WP_010882748.1">
    <property type="nucleotide sequence ID" value="NZ_LN846980.1"/>
</dbReference>
<evidence type="ECO:0000256" key="3">
    <source>
        <dbReference type="ARBA" id="ARBA00022519"/>
    </source>
</evidence>
<evidence type="ECO:0000256" key="4">
    <source>
        <dbReference type="ARBA" id="ARBA00022679"/>
    </source>
</evidence>
<keyword evidence="6 9" id="KW-0012">Acyltransferase</keyword>